<feature type="compositionally biased region" description="Polar residues" evidence="1">
    <location>
        <begin position="141"/>
        <end position="156"/>
    </location>
</feature>
<comment type="caution">
    <text evidence="2">The sequence shown here is derived from an EMBL/GenBank/DDBJ whole genome shotgun (WGS) entry which is preliminary data.</text>
</comment>
<evidence type="ECO:0000313" key="3">
    <source>
        <dbReference type="Proteomes" id="UP001345963"/>
    </source>
</evidence>
<sequence>MSGITRTSTRLPNIPHLELMSRAALGTLAFRELAECIRKNKTFQKPLFSGKSGGPVGEQTEVRKFKELLLAAAHPSTHRLSAVRLGAIHRAAAAAGGGERPRANLDESRSGGGQQEQHQYQTPRQQRDASYGRNHCPSPGSHLSCTPASSHPISPP</sequence>
<feature type="compositionally biased region" description="Polar residues" evidence="1">
    <location>
        <begin position="115"/>
        <end position="124"/>
    </location>
</feature>
<feature type="region of interest" description="Disordered" evidence="1">
    <location>
        <begin position="92"/>
        <end position="156"/>
    </location>
</feature>
<evidence type="ECO:0000256" key="1">
    <source>
        <dbReference type="SAM" id="MobiDB-lite"/>
    </source>
</evidence>
<organism evidence="2 3">
    <name type="scientific">Ataeniobius toweri</name>
    <dbReference type="NCBI Taxonomy" id="208326"/>
    <lineage>
        <taxon>Eukaryota</taxon>
        <taxon>Metazoa</taxon>
        <taxon>Chordata</taxon>
        <taxon>Craniata</taxon>
        <taxon>Vertebrata</taxon>
        <taxon>Euteleostomi</taxon>
        <taxon>Actinopterygii</taxon>
        <taxon>Neopterygii</taxon>
        <taxon>Teleostei</taxon>
        <taxon>Neoteleostei</taxon>
        <taxon>Acanthomorphata</taxon>
        <taxon>Ovalentaria</taxon>
        <taxon>Atherinomorphae</taxon>
        <taxon>Cyprinodontiformes</taxon>
        <taxon>Goodeidae</taxon>
        <taxon>Ataeniobius</taxon>
    </lineage>
</organism>
<evidence type="ECO:0000313" key="2">
    <source>
        <dbReference type="EMBL" id="MED6244342.1"/>
    </source>
</evidence>
<dbReference type="Proteomes" id="UP001345963">
    <property type="component" value="Unassembled WGS sequence"/>
</dbReference>
<protein>
    <submittedName>
        <fullName evidence="2">Uncharacterized protein</fullName>
    </submittedName>
</protein>
<accession>A0ABU7B1F3</accession>
<feature type="compositionally biased region" description="Basic and acidic residues" evidence="1">
    <location>
        <begin position="99"/>
        <end position="109"/>
    </location>
</feature>
<name>A0ABU7B1F3_9TELE</name>
<reference evidence="2 3" key="1">
    <citation type="submission" date="2021-07" db="EMBL/GenBank/DDBJ databases">
        <authorList>
            <person name="Palmer J.M."/>
        </authorList>
    </citation>
    <scope>NUCLEOTIDE SEQUENCE [LARGE SCALE GENOMIC DNA]</scope>
    <source>
        <strain evidence="2 3">AT_MEX2019</strain>
        <tissue evidence="2">Muscle</tissue>
    </source>
</reference>
<keyword evidence="3" id="KW-1185">Reference proteome</keyword>
<dbReference type="EMBL" id="JAHUTI010039500">
    <property type="protein sequence ID" value="MED6244342.1"/>
    <property type="molecule type" value="Genomic_DNA"/>
</dbReference>
<gene>
    <name evidence="2" type="ORF">ATANTOWER_005529</name>
</gene>
<proteinExistence type="predicted"/>